<name>A0ABD0PA31_CIRMR</name>
<evidence type="ECO:0008006" key="3">
    <source>
        <dbReference type="Google" id="ProtNLM"/>
    </source>
</evidence>
<keyword evidence="2" id="KW-1185">Reference proteome</keyword>
<feature type="non-terminal residue" evidence="1">
    <location>
        <position position="1"/>
    </location>
</feature>
<dbReference type="Proteomes" id="UP001529510">
    <property type="component" value="Unassembled WGS sequence"/>
</dbReference>
<dbReference type="InterPro" id="IPR036397">
    <property type="entry name" value="RNaseH_sf"/>
</dbReference>
<evidence type="ECO:0000313" key="1">
    <source>
        <dbReference type="EMBL" id="KAL0170953.1"/>
    </source>
</evidence>
<protein>
    <recommendedName>
        <fullName evidence="3">Tc1-like transposase DDE domain-containing protein</fullName>
    </recommendedName>
</protein>
<dbReference type="EMBL" id="JAMKFB020000017">
    <property type="protein sequence ID" value="KAL0170953.1"/>
    <property type="molecule type" value="Genomic_DNA"/>
</dbReference>
<reference evidence="1 2" key="1">
    <citation type="submission" date="2024-05" db="EMBL/GenBank/DDBJ databases">
        <title>Genome sequencing and assembly of Indian major carp, Cirrhinus mrigala (Hamilton, 1822).</title>
        <authorList>
            <person name="Mohindra V."/>
            <person name="Chowdhury L.M."/>
            <person name="Lal K."/>
            <person name="Jena J.K."/>
        </authorList>
    </citation>
    <scope>NUCLEOTIDE SEQUENCE [LARGE SCALE GENOMIC DNA]</scope>
    <source>
        <strain evidence="1">CM1030</strain>
        <tissue evidence="1">Blood</tissue>
    </source>
</reference>
<comment type="caution">
    <text evidence="1">The sequence shown here is derived from an EMBL/GenBank/DDBJ whole genome shotgun (WGS) entry which is preliminary data.</text>
</comment>
<accession>A0ABD0PA31</accession>
<proteinExistence type="predicted"/>
<dbReference type="AlphaFoldDB" id="A0ABD0PA31"/>
<evidence type="ECO:0000313" key="2">
    <source>
        <dbReference type="Proteomes" id="UP001529510"/>
    </source>
</evidence>
<organism evidence="1 2">
    <name type="scientific">Cirrhinus mrigala</name>
    <name type="common">Mrigala</name>
    <dbReference type="NCBI Taxonomy" id="683832"/>
    <lineage>
        <taxon>Eukaryota</taxon>
        <taxon>Metazoa</taxon>
        <taxon>Chordata</taxon>
        <taxon>Craniata</taxon>
        <taxon>Vertebrata</taxon>
        <taxon>Euteleostomi</taxon>
        <taxon>Actinopterygii</taxon>
        <taxon>Neopterygii</taxon>
        <taxon>Teleostei</taxon>
        <taxon>Ostariophysi</taxon>
        <taxon>Cypriniformes</taxon>
        <taxon>Cyprinidae</taxon>
        <taxon>Labeoninae</taxon>
        <taxon>Labeonini</taxon>
        <taxon>Cirrhinus</taxon>
    </lineage>
</organism>
<sequence>KTATNRAGTFVNPQRVKVLEWPSQSPHLNPIEYLWRELKPRNLNDLERTCKEEWDKILPKMCANLVASYMKSLTSVFANKGFATKY</sequence>
<gene>
    <name evidence="1" type="ORF">M9458_035549</name>
</gene>
<dbReference type="Gene3D" id="3.30.420.10">
    <property type="entry name" value="Ribonuclease H-like superfamily/Ribonuclease H"/>
    <property type="match status" value="1"/>
</dbReference>